<keyword evidence="10" id="KW-1015">Disulfide bond</keyword>
<evidence type="ECO:0000256" key="5">
    <source>
        <dbReference type="ARBA" id="ARBA00022723"/>
    </source>
</evidence>
<name>A0A8R2RAQ5_BOMMO</name>
<dbReference type="Pfam" id="PF02244">
    <property type="entry name" value="Propep_M14"/>
    <property type="match status" value="1"/>
</dbReference>
<dbReference type="AlphaFoldDB" id="A0A8R2RAQ5"/>
<dbReference type="Pfam" id="PF00246">
    <property type="entry name" value="Peptidase_M14"/>
    <property type="match status" value="1"/>
</dbReference>
<evidence type="ECO:0000256" key="11">
    <source>
        <dbReference type="PROSITE-ProRule" id="PRU01379"/>
    </source>
</evidence>
<dbReference type="SMR" id="A0A8R2RAQ5"/>
<dbReference type="InterPro" id="IPR036990">
    <property type="entry name" value="M14A-like_propep"/>
</dbReference>
<keyword evidence="7" id="KW-0378">Hydrolase</keyword>
<reference evidence="16" key="1">
    <citation type="journal article" date="2008" name="Insect Biochem. Mol. Biol.">
        <title>The genome of a lepidopteran model insect, the silkworm Bombyx mori.</title>
        <authorList>
            <consortium name="International Silkworm Genome Consortium"/>
        </authorList>
    </citation>
    <scope>NUCLEOTIDE SEQUENCE [LARGE SCALE GENOMIC DNA]</scope>
    <source>
        <strain evidence="16">p50T</strain>
    </source>
</reference>
<keyword evidence="5" id="KW-0479">Metal-binding</keyword>
<evidence type="ECO:0000256" key="12">
    <source>
        <dbReference type="SAM" id="Phobius"/>
    </source>
</evidence>
<dbReference type="PROSITE" id="PS52035">
    <property type="entry name" value="PEPTIDASE_M14"/>
    <property type="match status" value="1"/>
</dbReference>
<organism evidence="15 16">
    <name type="scientific">Bombyx mori</name>
    <name type="common">Silk moth</name>
    <dbReference type="NCBI Taxonomy" id="7091"/>
    <lineage>
        <taxon>Eukaryota</taxon>
        <taxon>Metazoa</taxon>
        <taxon>Ecdysozoa</taxon>
        <taxon>Arthropoda</taxon>
        <taxon>Hexapoda</taxon>
        <taxon>Insecta</taxon>
        <taxon>Pterygota</taxon>
        <taxon>Neoptera</taxon>
        <taxon>Endopterygota</taxon>
        <taxon>Lepidoptera</taxon>
        <taxon>Glossata</taxon>
        <taxon>Ditrysia</taxon>
        <taxon>Bombycoidea</taxon>
        <taxon>Bombycidae</taxon>
        <taxon>Bombycinae</taxon>
        <taxon>Bombyx</taxon>
    </lineage>
</organism>
<dbReference type="Gene3D" id="3.30.70.340">
    <property type="entry name" value="Metallocarboxypeptidase-like"/>
    <property type="match status" value="1"/>
</dbReference>
<evidence type="ECO:0000256" key="7">
    <source>
        <dbReference type="ARBA" id="ARBA00022801"/>
    </source>
</evidence>
<evidence type="ECO:0000313" key="15">
    <source>
        <dbReference type="EnsemblMetazoa" id="XP_037876267.1"/>
    </source>
</evidence>
<evidence type="ECO:0000256" key="3">
    <source>
        <dbReference type="ARBA" id="ARBA00022645"/>
    </source>
</evidence>
<feature type="chain" id="PRO_5035877938" description="Peptidase M14 domain-containing protein" evidence="13">
    <location>
        <begin position="22"/>
        <end position="451"/>
    </location>
</feature>
<accession>A0A8R2RAQ5</accession>
<feature type="domain" description="Peptidase M14" evidence="14">
    <location>
        <begin position="121"/>
        <end position="412"/>
    </location>
</feature>
<comment type="cofactor">
    <cofactor evidence="1">
        <name>Zn(2+)</name>
        <dbReference type="ChEBI" id="CHEBI:29105"/>
    </cofactor>
</comment>
<evidence type="ECO:0000256" key="9">
    <source>
        <dbReference type="ARBA" id="ARBA00023049"/>
    </source>
</evidence>
<dbReference type="GO" id="GO:0006508">
    <property type="term" value="P:proteolysis"/>
    <property type="evidence" value="ECO:0007669"/>
    <property type="project" value="UniProtKB-KW"/>
</dbReference>
<dbReference type="Gene3D" id="3.40.630.10">
    <property type="entry name" value="Zn peptidases"/>
    <property type="match status" value="1"/>
</dbReference>
<keyword evidence="12" id="KW-0472">Membrane</keyword>
<dbReference type="GO" id="GO:0005615">
    <property type="term" value="C:extracellular space"/>
    <property type="evidence" value="ECO:0007669"/>
    <property type="project" value="TreeGrafter"/>
</dbReference>
<feature type="transmembrane region" description="Helical" evidence="12">
    <location>
        <begin position="431"/>
        <end position="450"/>
    </location>
</feature>
<dbReference type="Proteomes" id="UP000005204">
    <property type="component" value="Unassembled WGS sequence"/>
</dbReference>
<dbReference type="FunFam" id="3.40.630.10:FF:000084">
    <property type="entry name" value="Carboxypeptidase B2"/>
    <property type="match status" value="1"/>
</dbReference>
<comment type="similarity">
    <text evidence="2 11">Belongs to the peptidase M14 family.</text>
</comment>
<evidence type="ECO:0000256" key="13">
    <source>
        <dbReference type="SAM" id="SignalP"/>
    </source>
</evidence>
<evidence type="ECO:0000256" key="2">
    <source>
        <dbReference type="ARBA" id="ARBA00005988"/>
    </source>
</evidence>
<keyword evidence="9" id="KW-0482">Metalloprotease</keyword>
<reference evidence="15" key="2">
    <citation type="submission" date="2022-06" db="UniProtKB">
        <authorList>
            <consortium name="EnsemblMetazoa"/>
        </authorList>
    </citation>
    <scope>IDENTIFICATION</scope>
    <source>
        <strain evidence="15">p50T (Dazao)</strain>
    </source>
</reference>
<keyword evidence="4" id="KW-0645">Protease</keyword>
<feature type="signal peptide" evidence="13">
    <location>
        <begin position="1"/>
        <end position="21"/>
    </location>
</feature>
<evidence type="ECO:0000256" key="6">
    <source>
        <dbReference type="ARBA" id="ARBA00022729"/>
    </source>
</evidence>
<dbReference type="GeneID" id="101746234"/>
<keyword evidence="16" id="KW-1185">Reference proteome</keyword>
<evidence type="ECO:0000259" key="14">
    <source>
        <dbReference type="PROSITE" id="PS52035"/>
    </source>
</evidence>
<proteinExistence type="inferred from homology"/>
<dbReference type="SUPFAM" id="SSF54897">
    <property type="entry name" value="Protease propeptides/inhibitors"/>
    <property type="match status" value="1"/>
</dbReference>
<keyword evidence="8" id="KW-0862">Zinc</keyword>
<dbReference type="GO" id="GO:0004181">
    <property type="term" value="F:metallocarboxypeptidase activity"/>
    <property type="evidence" value="ECO:0007669"/>
    <property type="project" value="InterPro"/>
</dbReference>
<sequence length="451" mass="52231">MHIKCLMAIVLFCANIIITRSKRYDNFILYKATPVEPDHLIFFQNLDRKKYIDVVFWKKPNKLFEDVHFIVNPSDKELLLERAQHFNLDLDVLSENIQRAFDSQIVKNYLRLRVESYSWTNYHNLVDIYQWLADLALKNPSVTGLMSIGKSAEDRDIFVIGINRSGAKSKVIVEGGMHGNEWISTEFLLYLAYNLIMSNRTANERLFELSKNYHWYLLPVCNPDGYEFSHNEDRLWMRNRRNVGHGYFGVDLNRNFDYKFGKHNIIPNSKDDSYGGPVPFSEPESRVIRDFVTKESEGLKYYFSFHAYGQKIVIPYSESKNNMEHDELDNLGKQAIIKMFRTSGVKYSISTGYGTRIAGNSAAWVKKNHKVKYVYTFFLRDNGTYGHALPPDQIQPTCEEALSGLVELMTAKPKRVRSNLFSPASRAAENLILLPCLAFIINCIIQFLAVF</sequence>
<keyword evidence="6 13" id="KW-0732">Signal</keyword>
<evidence type="ECO:0000313" key="16">
    <source>
        <dbReference type="Proteomes" id="UP000005204"/>
    </source>
</evidence>
<dbReference type="PANTHER" id="PTHR11705">
    <property type="entry name" value="PROTEASE FAMILY M14 CARBOXYPEPTIDASE A,B"/>
    <property type="match status" value="1"/>
</dbReference>
<comment type="caution">
    <text evidence="11">Lacks conserved residue(s) required for the propagation of feature annotation.</text>
</comment>
<keyword evidence="3" id="KW-0121">Carboxypeptidase</keyword>
<dbReference type="InterPro" id="IPR000834">
    <property type="entry name" value="Peptidase_M14"/>
</dbReference>
<evidence type="ECO:0000256" key="8">
    <source>
        <dbReference type="ARBA" id="ARBA00022833"/>
    </source>
</evidence>
<dbReference type="SMART" id="SM00631">
    <property type="entry name" value="Zn_pept"/>
    <property type="match status" value="1"/>
</dbReference>
<dbReference type="GO" id="GO:0008270">
    <property type="term" value="F:zinc ion binding"/>
    <property type="evidence" value="ECO:0007669"/>
    <property type="project" value="InterPro"/>
</dbReference>
<dbReference type="KEGG" id="bmor:101746234"/>
<dbReference type="PANTHER" id="PTHR11705:SF91">
    <property type="entry name" value="FI01817P-RELATED"/>
    <property type="match status" value="1"/>
</dbReference>
<dbReference type="InterPro" id="IPR003146">
    <property type="entry name" value="M14A_act_pep"/>
</dbReference>
<keyword evidence="12" id="KW-1133">Transmembrane helix</keyword>
<protein>
    <recommendedName>
        <fullName evidence="14">Peptidase M14 domain-containing protein</fullName>
    </recommendedName>
</protein>
<evidence type="ECO:0000256" key="4">
    <source>
        <dbReference type="ARBA" id="ARBA00022670"/>
    </source>
</evidence>
<keyword evidence="12" id="KW-0812">Transmembrane</keyword>
<evidence type="ECO:0000256" key="1">
    <source>
        <dbReference type="ARBA" id="ARBA00001947"/>
    </source>
</evidence>
<dbReference type="PRINTS" id="PR00765">
    <property type="entry name" value="CRBOXYPTASEA"/>
</dbReference>
<dbReference type="RefSeq" id="XP_037876267.1">
    <property type="nucleotide sequence ID" value="XM_038020339.2"/>
</dbReference>
<dbReference type="EnsemblMetazoa" id="XM_038020339.1">
    <property type="protein sequence ID" value="XP_037876267.1"/>
    <property type="gene ID" value="LOC101746234"/>
</dbReference>
<evidence type="ECO:0000256" key="10">
    <source>
        <dbReference type="ARBA" id="ARBA00023157"/>
    </source>
</evidence>
<dbReference type="SUPFAM" id="SSF53187">
    <property type="entry name" value="Zn-dependent exopeptidases"/>
    <property type="match status" value="1"/>
</dbReference>